<feature type="transmembrane region" description="Helical" evidence="6">
    <location>
        <begin position="126"/>
        <end position="157"/>
    </location>
</feature>
<comment type="subcellular location">
    <subcellularLocation>
        <location evidence="6">Cell membrane</location>
        <topology evidence="6">Multi-pass membrane protein</topology>
    </subcellularLocation>
    <subcellularLocation>
        <location evidence="1">Membrane</location>
        <topology evidence="1">Multi-pass membrane protein</topology>
    </subcellularLocation>
</comment>
<dbReference type="FunFam" id="1.10.3720.10:FF:000001">
    <property type="entry name" value="Glycine betaine ABC transporter, permease"/>
    <property type="match status" value="1"/>
</dbReference>
<dbReference type="AlphaFoldDB" id="A0A1I2KFN0"/>
<keyword evidence="2 6" id="KW-0813">Transport</keyword>
<keyword evidence="10" id="KW-1185">Reference proteome</keyword>
<evidence type="ECO:0000256" key="5">
    <source>
        <dbReference type="ARBA" id="ARBA00023136"/>
    </source>
</evidence>
<evidence type="ECO:0000259" key="8">
    <source>
        <dbReference type="PROSITE" id="PS50928"/>
    </source>
</evidence>
<dbReference type="EMBL" id="FOND01000021">
    <property type="protein sequence ID" value="SFF65178.1"/>
    <property type="molecule type" value="Genomic_DNA"/>
</dbReference>
<feature type="transmembrane region" description="Helical" evidence="6">
    <location>
        <begin position="80"/>
        <end position="105"/>
    </location>
</feature>
<dbReference type="Gene3D" id="1.10.3720.10">
    <property type="entry name" value="MetI-like"/>
    <property type="match status" value="1"/>
</dbReference>
<evidence type="ECO:0000313" key="10">
    <source>
        <dbReference type="Proteomes" id="UP000198589"/>
    </source>
</evidence>
<dbReference type="InterPro" id="IPR035906">
    <property type="entry name" value="MetI-like_sf"/>
</dbReference>
<feature type="transmembrane region" description="Helical" evidence="6">
    <location>
        <begin position="209"/>
        <end position="235"/>
    </location>
</feature>
<accession>A0A1I2KFN0</accession>
<feature type="transmembrane region" description="Helical" evidence="6">
    <location>
        <begin position="241"/>
        <end position="261"/>
    </location>
</feature>
<gene>
    <name evidence="9" type="ORF">SAMN05216574_12121</name>
</gene>
<evidence type="ECO:0000256" key="6">
    <source>
        <dbReference type="RuleBase" id="RU363032"/>
    </source>
</evidence>
<evidence type="ECO:0000256" key="7">
    <source>
        <dbReference type="SAM" id="MobiDB-lite"/>
    </source>
</evidence>
<dbReference type="STRING" id="1798228.SAMN05216574_12121"/>
<evidence type="ECO:0000256" key="4">
    <source>
        <dbReference type="ARBA" id="ARBA00022989"/>
    </source>
</evidence>
<name>A0A1I2KFN0_9ACTN</name>
<feature type="region of interest" description="Disordered" evidence="7">
    <location>
        <begin position="1"/>
        <end position="28"/>
    </location>
</feature>
<keyword evidence="3 6" id="KW-0812">Transmembrane</keyword>
<dbReference type="Pfam" id="PF00528">
    <property type="entry name" value="BPD_transp_1"/>
    <property type="match status" value="1"/>
</dbReference>
<dbReference type="RefSeq" id="WP_217640820.1">
    <property type="nucleotide sequence ID" value="NZ_FOND01000021.1"/>
</dbReference>
<keyword evidence="4 6" id="KW-1133">Transmembrane helix</keyword>
<dbReference type="GO" id="GO:0055085">
    <property type="term" value="P:transmembrane transport"/>
    <property type="evidence" value="ECO:0007669"/>
    <property type="project" value="InterPro"/>
</dbReference>
<sequence>MTASTGVRPDGAPDDTAPEPATQAADERAAASGAGGWRALVWQPVMLAAAVLAFVVWRLAADLSETESRQLGWSALSRSIVEHLQLTAVSAVIVLVIAIPLGVLLTRGAMRRFSPLIIGVANTGQAAPAIGLLVLLAAWVGFGFRTAVIGLVVYAALPVLRNTIVGIQGVDARLVEAGRGMGMSALAVLLRVELPLAVPVLLAGVRTALVLLVGTATLATFINGGGLGVLITTGINLSLDALLISGAVLVALLALAIDWLGRVVEHVARPRGL</sequence>
<feature type="transmembrane region" description="Helical" evidence="6">
    <location>
        <begin position="40"/>
        <end position="60"/>
    </location>
</feature>
<dbReference type="PROSITE" id="PS50928">
    <property type="entry name" value="ABC_TM1"/>
    <property type="match status" value="1"/>
</dbReference>
<reference evidence="10" key="1">
    <citation type="submission" date="2016-10" db="EMBL/GenBank/DDBJ databases">
        <authorList>
            <person name="Varghese N."/>
            <person name="Submissions S."/>
        </authorList>
    </citation>
    <scope>NUCLEOTIDE SEQUENCE [LARGE SCALE GENOMIC DNA]</scope>
    <source>
        <strain evidence="10">DSM 46838</strain>
    </source>
</reference>
<evidence type="ECO:0000313" key="9">
    <source>
        <dbReference type="EMBL" id="SFF65178.1"/>
    </source>
</evidence>
<proteinExistence type="inferred from homology"/>
<protein>
    <submittedName>
        <fullName evidence="9">Osmoprotectant transport system permease protein</fullName>
    </submittedName>
</protein>
<dbReference type="CDD" id="cd06261">
    <property type="entry name" value="TM_PBP2"/>
    <property type="match status" value="1"/>
</dbReference>
<organism evidence="9 10">
    <name type="scientific">Blastococcus tunisiensis</name>
    <dbReference type="NCBI Taxonomy" id="1798228"/>
    <lineage>
        <taxon>Bacteria</taxon>
        <taxon>Bacillati</taxon>
        <taxon>Actinomycetota</taxon>
        <taxon>Actinomycetes</taxon>
        <taxon>Geodermatophilales</taxon>
        <taxon>Geodermatophilaceae</taxon>
        <taxon>Blastococcus</taxon>
    </lineage>
</organism>
<dbReference type="Proteomes" id="UP000198589">
    <property type="component" value="Unassembled WGS sequence"/>
</dbReference>
<feature type="transmembrane region" description="Helical" evidence="6">
    <location>
        <begin position="177"/>
        <end position="202"/>
    </location>
</feature>
<dbReference type="SUPFAM" id="SSF161098">
    <property type="entry name" value="MetI-like"/>
    <property type="match status" value="1"/>
</dbReference>
<keyword evidence="5 6" id="KW-0472">Membrane</keyword>
<dbReference type="InterPro" id="IPR051204">
    <property type="entry name" value="ABC_transp_perm/SBD"/>
</dbReference>
<dbReference type="PANTHER" id="PTHR30177">
    <property type="entry name" value="GLYCINE BETAINE/L-PROLINE TRANSPORT SYSTEM PERMEASE PROTEIN PROW"/>
    <property type="match status" value="1"/>
</dbReference>
<feature type="domain" description="ABC transmembrane type-1" evidence="8">
    <location>
        <begin position="80"/>
        <end position="261"/>
    </location>
</feature>
<dbReference type="PANTHER" id="PTHR30177:SF4">
    <property type="entry name" value="OSMOPROTECTANT IMPORT PERMEASE PROTEIN OSMW"/>
    <property type="match status" value="1"/>
</dbReference>
<evidence type="ECO:0000256" key="2">
    <source>
        <dbReference type="ARBA" id="ARBA00022448"/>
    </source>
</evidence>
<dbReference type="GO" id="GO:0005886">
    <property type="term" value="C:plasma membrane"/>
    <property type="evidence" value="ECO:0007669"/>
    <property type="project" value="UniProtKB-SubCell"/>
</dbReference>
<dbReference type="InterPro" id="IPR000515">
    <property type="entry name" value="MetI-like"/>
</dbReference>
<evidence type="ECO:0000256" key="1">
    <source>
        <dbReference type="ARBA" id="ARBA00004141"/>
    </source>
</evidence>
<dbReference type="GO" id="GO:0031460">
    <property type="term" value="P:glycine betaine transport"/>
    <property type="evidence" value="ECO:0007669"/>
    <property type="project" value="TreeGrafter"/>
</dbReference>
<evidence type="ECO:0000256" key="3">
    <source>
        <dbReference type="ARBA" id="ARBA00022692"/>
    </source>
</evidence>
<comment type="similarity">
    <text evidence="6">Belongs to the binding-protein-dependent transport system permease family.</text>
</comment>